<keyword evidence="1" id="KW-0812">Transmembrane</keyword>
<dbReference type="GO" id="GO:0042284">
    <property type="term" value="F:sphingolipid delta-4 desaturase activity"/>
    <property type="evidence" value="ECO:0007669"/>
    <property type="project" value="TreeGrafter"/>
</dbReference>
<reference evidence="3 4" key="1">
    <citation type="submission" date="2017-04" db="EMBL/GenBank/DDBJ databases">
        <authorList>
            <person name="Afonso C.L."/>
            <person name="Miller P.J."/>
            <person name="Scott M.A."/>
            <person name="Spackman E."/>
            <person name="Goraichik I."/>
            <person name="Dimitrov K.M."/>
            <person name="Suarez D.L."/>
            <person name="Swayne D.E."/>
        </authorList>
    </citation>
    <scope>NUCLEOTIDE SEQUENCE [LARGE SCALE GENOMIC DNA]</scope>
    <source>
        <strain evidence="3 4">DSM 26133</strain>
    </source>
</reference>
<dbReference type="InterPro" id="IPR005804">
    <property type="entry name" value="FA_desaturase_dom"/>
</dbReference>
<proteinExistence type="predicted"/>
<evidence type="ECO:0000313" key="3">
    <source>
        <dbReference type="EMBL" id="SMD37803.1"/>
    </source>
</evidence>
<dbReference type="Proteomes" id="UP000192472">
    <property type="component" value="Unassembled WGS sequence"/>
</dbReference>
<dbReference type="OrthoDB" id="9792534at2"/>
<dbReference type="GO" id="GO:0046513">
    <property type="term" value="P:ceramide biosynthetic process"/>
    <property type="evidence" value="ECO:0007669"/>
    <property type="project" value="TreeGrafter"/>
</dbReference>
<evidence type="ECO:0000313" key="4">
    <source>
        <dbReference type="Proteomes" id="UP000192472"/>
    </source>
</evidence>
<evidence type="ECO:0000259" key="2">
    <source>
        <dbReference type="SMART" id="SM01269"/>
    </source>
</evidence>
<dbReference type="PANTHER" id="PTHR12879:SF8">
    <property type="entry name" value="SPHINGOLIPID DELTA(4)-DESATURASE DES1"/>
    <property type="match status" value="1"/>
</dbReference>
<dbReference type="Pfam" id="PF00487">
    <property type="entry name" value="FA_desaturase"/>
    <property type="match status" value="1"/>
</dbReference>
<dbReference type="AlphaFoldDB" id="A0A1W2GMB4"/>
<dbReference type="GO" id="GO:0016020">
    <property type="term" value="C:membrane"/>
    <property type="evidence" value="ECO:0007669"/>
    <property type="project" value="GOC"/>
</dbReference>
<organism evidence="3 4">
    <name type="scientific">Reichenbachiella faecimaris</name>
    <dbReference type="NCBI Taxonomy" id="692418"/>
    <lineage>
        <taxon>Bacteria</taxon>
        <taxon>Pseudomonadati</taxon>
        <taxon>Bacteroidota</taxon>
        <taxon>Cytophagia</taxon>
        <taxon>Cytophagales</taxon>
        <taxon>Reichenbachiellaceae</taxon>
        <taxon>Reichenbachiella</taxon>
    </lineage>
</organism>
<keyword evidence="1" id="KW-1133">Transmembrane helix</keyword>
<dbReference type="STRING" id="692418.SAMN04488029_3465"/>
<sequence>MEKKDGFYWSDEREPHFKRRKEIIAHHPEVKELYGIDKGLKYKTLGMVLFQLITAPFIAELAWYWYFPIAYIFGASVTHTLSLAIHELSHDLAFKKKVYNQWLALVANIPIVVPYAISFKTYHLKHHWEQGDEYNDTDLPTSGEAKLFRGFMGKLLWATNQILFYAFRPMFVHPIKLEKWHFYNIIFQLITVAVYWYFIGFGAILYLLVSLFLAGSLHPLAGHFIAEHYVFKEGQETYSYYGILNKFSLNVGYHNEHHDFPNIPGTRLPKLKETAPSFYDNLFVHKSWVNVIVQFIANPKISLNSRIKRNNSI</sequence>
<protein>
    <submittedName>
        <fullName evidence="3">Sphingolipid delta-4 desaturase</fullName>
    </submittedName>
</protein>
<dbReference type="EMBL" id="FWYF01000004">
    <property type="protein sequence ID" value="SMD37803.1"/>
    <property type="molecule type" value="Genomic_DNA"/>
</dbReference>
<dbReference type="SMART" id="SM01269">
    <property type="entry name" value="Lipid_DES"/>
    <property type="match status" value="1"/>
</dbReference>
<feature type="transmembrane region" description="Helical" evidence="1">
    <location>
        <begin position="40"/>
        <end position="59"/>
    </location>
</feature>
<accession>A0A1W2GMB4</accession>
<dbReference type="RefSeq" id="WP_084374108.1">
    <property type="nucleotide sequence ID" value="NZ_FWYF01000004.1"/>
</dbReference>
<feature type="domain" description="Sphingolipid delta4-desaturase N-terminal" evidence="2">
    <location>
        <begin position="2"/>
        <end position="40"/>
    </location>
</feature>
<gene>
    <name evidence="3" type="ORF">SAMN04488029_3465</name>
</gene>
<keyword evidence="4" id="KW-1185">Reference proteome</keyword>
<feature type="transmembrane region" description="Helical" evidence="1">
    <location>
        <begin position="98"/>
        <end position="117"/>
    </location>
</feature>
<name>A0A1W2GMB4_REIFA</name>
<evidence type="ECO:0000256" key="1">
    <source>
        <dbReference type="SAM" id="Phobius"/>
    </source>
</evidence>
<dbReference type="InterPro" id="IPR013866">
    <property type="entry name" value="Sphingolipid_d4-desaturase_N"/>
</dbReference>
<dbReference type="PANTHER" id="PTHR12879">
    <property type="entry name" value="SPHINGOLIPID DELTA 4 DESATURASE/C-4 HYDROXYLASE PROTEIN DES2"/>
    <property type="match status" value="1"/>
</dbReference>
<dbReference type="Pfam" id="PF08557">
    <property type="entry name" value="Lipid_DES"/>
    <property type="match status" value="1"/>
</dbReference>
<keyword evidence="1" id="KW-0472">Membrane</keyword>